<feature type="site" description="The binding site for the sugar molecule has not yet been established, but C-87 may be involved" evidence="4">
    <location>
        <position position="88"/>
    </location>
</feature>
<dbReference type="PANTHER" id="PTHR30036">
    <property type="entry name" value="D-XYLOSE-BINDING PERIPLASMIC PROTEIN"/>
    <property type="match status" value="1"/>
</dbReference>
<dbReference type="AlphaFoldDB" id="A0A6I6MYM2"/>
<protein>
    <recommendedName>
        <fullName evidence="3">L-arabinose-binding periplasmic protein</fullName>
        <shortName evidence="3">ABP</shortName>
    </recommendedName>
</protein>
<dbReference type="PIRSF" id="PIRSF002816">
    <property type="entry name" value="AraF"/>
    <property type="match status" value="1"/>
</dbReference>
<dbReference type="GO" id="GO:0030246">
    <property type="term" value="F:carbohydrate binding"/>
    <property type="evidence" value="ECO:0007669"/>
    <property type="project" value="TreeGrafter"/>
</dbReference>
<dbReference type="Gene3D" id="3.40.50.2300">
    <property type="match status" value="2"/>
</dbReference>
<feature type="domain" description="Periplasmic binding protein/LacI sugar binding" evidence="5">
    <location>
        <begin position="26"/>
        <end position="301"/>
    </location>
</feature>
<keyword evidence="3" id="KW-0732">Signal</keyword>
<comment type="similarity">
    <text evidence="2 3">Belongs to the bacterial solute-binding protein 2 family.</text>
</comment>
<dbReference type="PANTHER" id="PTHR30036:SF6">
    <property type="entry name" value="L-ARABINOSE-BINDING PERIPLASMIC PROTEIN"/>
    <property type="match status" value="1"/>
</dbReference>
<dbReference type="GO" id="GO:0042882">
    <property type="term" value="P:L-arabinose transmembrane transport"/>
    <property type="evidence" value="ECO:0007669"/>
    <property type="project" value="UniProtKB-UniRule"/>
</dbReference>
<evidence type="ECO:0000259" key="5">
    <source>
        <dbReference type="Pfam" id="PF00532"/>
    </source>
</evidence>
<evidence type="ECO:0000256" key="3">
    <source>
        <dbReference type="PIRNR" id="PIRNR002816"/>
    </source>
</evidence>
<keyword evidence="3" id="KW-0762">Sugar transport</keyword>
<dbReference type="KEGG" id="tsv:DSM104635_03101"/>
<feature type="chain" id="PRO_5026416194" description="L-arabinose-binding periplasmic protein" evidence="3">
    <location>
        <begin position="25"/>
        <end position="327"/>
    </location>
</feature>
<keyword evidence="7" id="KW-1185">Reference proteome</keyword>
<comment type="subcellular location">
    <subcellularLocation>
        <location evidence="1 3">Periplasm</location>
    </subcellularLocation>
</comment>
<dbReference type="Pfam" id="PF00532">
    <property type="entry name" value="Peripla_BP_1"/>
    <property type="match status" value="1"/>
</dbReference>
<dbReference type="InterPro" id="IPR050555">
    <property type="entry name" value="Bact_Solute-Bind_Prot2"/>
</dbReference>
<evidence type="ECO:0000313" key="6">
    <source>
        <dbReference type="EMBL" id="QGZ96243.1"/>
    </source>
</evidence>
<evidence type="ECO:0000256" key="2">
    <source>
        <dbReference type="ARBA" id="ARBA00007639"/>
    </source>
</evidence>
<dbReference type="CDD" id="cd01540">
    <property type="entry name" value="PBP1_arabinose_binding"/>
    <property type="match status" value="1"/>
</dbReference>
<gene>
    <name evidence="6" type="primary">araF</name>
    <name evidence="6" type="ORF">DSM104635_03101</name>
</gene>
<dbReference type="EMBL" id="CP047045">
    <property type="protein sequence ID" value="QGZ96243.1"/>
    <property type="molecule type" value="Genomic_DNA"/>
</dbReference>
<evidence type="ECO:0000313" key="7">
    <source>
        <dbReference type="Proteomes" id="UP000431269"/>
    </source>
</evidence>
<feature type="signal peptide" evidence="3">
    <location>
        <begin position="1"/>
        <end position="24"/>
    </location>
</feature>
<dbReference type="GO" id="GO:0030288">
    <property type="term" value="C:outer membrane-bounded periplasmic space"/>
    <property type="evidence" value="ECO:0007669"/>
    <property type="project" value="TreeGrafter"/>
</dbReference>
<dbReference type="PROSITE" id="PS51257">
    <property type="entry name" value="PROKAR_LIPOPROTEIN"/>
    <property type="match status" value="1"/>
</dbReference>
<keyword evidence="3" id="KW-0813">Transport</keyword>
<reference evidence="7" key="1">
    <citation type="submission" date="2019-12" db="EMBL/GenBank/DDBJ databases">
        <title>Complete genome of Terracaulis silvestris 0127_4.</title>
        <authorList>
            <person name="Vieira S."/>
            <person name="Riedel T."/>
            <person name="Sproer C."/>
            <person name="Pascual J."/>
            <person name="Boedeker C."/>
            <person name="Overmann J."/>
        </authorList>
    </citation>
    <scope>NUCLEOTIDE SEQUENCE [LARGE SCALE GENOMIC DNA]</scope>
    <source>
        <strain evidence="7">0127_4</strain>
    </source>
</reference>
<dbReference type="InterPro" id="IPR026266">
    <property type="entry name" value="AraF"/>
</dbReference>
<dbReference type="SUPFAM" id="SSF53822">
    <property type="entry name" value="Periplasmic binding protein-like I"/>
    <property type="match status" value="1"/>
</dbReference>
<dbReference type="Proteomes" id="UP000431269">
    <property type="component" value="Chromosome"/>
</dbReference>
<dbReference type="InterPro" id="IPR001761">
    <property type="entry name" value="Peripla_BP/Lac1_sug-bd_dom"/>
</dbReference>
<accession>A0A6I6MYM2</accession>
<dbReference type="InterPro" id="IPR028082">
    <property type="entry name" value="Peripla_BP_I"/>
</dbReference>
<evidence type="ECO:0000256" key="4">
    <source>
        <dbReference type="PIRSR" id="PIRSR002816-1"/>
    </source>
</evidence>
<name>A0A6I6MYM2_9CAUL</name>
<evidence type="ECO:0000256" key="1">
    <source>
        <dbReference type="ARBA" id="ARBA00004418"/>
    </source>
</evidence>
<proteinExistence type="inferred from homology"/>
<keyword evidence="3" id="KW-0574">Periplasm</keyword>
<dbReference type="RefSeq" id="WP_158767043.1">
    <property type="nucleotide sequence ID" value="NZ_CP047045.1"/>
</dbReference>
<organism evidence="6 7">
    <name type="scientific">Terricaulis silvestris</name>
    <dbReference type="NCBI Taxonomy" id="2686094"/>
    <lineage>
        <taxon>Bacteria</taxon>
        <taxon>Pseudomonadati</taxon>
        <taxon>Pseudomonadota</taxon>
        <taxon>Alphaproteobacteria</taxon>
        <taxon>Caulobacterales</taxon>
        <taxon>Caulobacteraceae</taxon>
        <taxon>Terricaulis</taxon>
    </lineage>
</organism>
<sequence>MLTRKRFIGAAFASLAATACNRNAATTKIGFIVKQPEEPWFQTEWRFAERAARENNFELIKIGGTDGERVLAGIDNLGARGAQGMIICAPDTRLGAAIQQRATANQLKLMSVDDRLLGADELPIESIPHVGISATQIGRQVGETIAAEAAQRGWALSEIGLLRTTFDNLETARQRTDGARDALIESGLPAARVFDAPMRTSDTEGGFNAANPVLMRQGAIRRWAVVGMNDETVLGAVRATEGAGLGAADVIAVGINGSASAQGEFQKAQPTAFFASILLDARRHGFETTLAMYRWITENVEPPLLTYTDGKVMTRENWETLKAEQAA</sequence>